<dbReference type="SUPFAM" id="SSF52172">
    <property type="entry name" value="CheY-like"/>
    <property type="match status" value="1"/>
</dbReference>
<dbReference type="RefSeq" id="WP_274942303.1">
    <property type="nucleotide sequence ID" value="NZ_JANWOI010000001.1"/>
</dbReference>
<evidence type="ECO:0000256" key="1">
    <source>
        <dbReference type="ARBA" id="ARBA00022553"/>
    </source>
</evidence>
<keyword evidence="5" id="KW-1185">Reference proteome</keyword>
<dbReference type="Proteomes" id="UP001141619">
    <property type="component" value="Unassembled WGS sequence"/>
</dbReference>
<evidence type="ECO:0000313" key="5">
    <source>
        <dbReference type="Proteomes" id="UP001141619"/>
    </source>
</evidence>
<dbReference type="PANTHER" id="PTHR44591">
    <property type="entry name" value="STRESS RESPONSE REGULATOR PROTEIN 1"/>
    <property type="match status" value="1"/>
</dbReference>
<dbReference type="Pfam" id="PF00072">
    <property type="entry name" value="Response_reg"/>
    <property type="match status" value="1"/>
</dbReference>
<dbReference type="EMBL" id="JANWOI010000001">
    <property type="protein sequence ID" value="MDA5192599.1"/>
    <property type="molecule type" value="Genomic_DNA"/>
</dbReference>
<proteinExistence type="predicted"/>
<dbReference type="Gene3D" id="3.40.50.2300">
    <property type="match status" value="1"/>
</dbReference>
<name>A0A9X3TVQ4_9PROT</name>
<accession>A0A9X3TVQ4</accession>
<dbReference type="PROSITE" id="PS50110">
    <property type="entry name" value="RESPONSE_REGULATORY"/>
    <property type="match status" value="1"/>
</dbReference>
<dbReference type="PANTHER" id="PTHR44591:SF21">
    <property type="entry name" value="TWO-COMPONENT RESPONSE REGULATOR"/>
    <property type="match status" value="1"/>
</dbReference>
<feature type="modified residue" description="4-aspartylphosphate" evidence="2">
    <location>
        <position position="52"/>
    </location>
</feature>
<feature type="domain" description="Response regulatory" evidence="3">
    <location>
        <begin position="3"/>
        <end position="117"/>
    </location>
</feature>
<keyword evidence="1 2" id="KW-0597">Phosphoprotein</keyword>
<dbReference type="GO" id="GO:0000160">
    <property type="term" value="P:phosphorelay signal transduction system"/>
    <property type="evidence" value="ECO:0007669"/>
    <property type="project" value="InterPro"/>
</dbReference>
<reference evidence="4" key="2">
    <citation type="journal article" date="2023" name="Syst. Appl. Microbiol.">
        <title>Govania unica gen. nov., sp. nov., a rare biosphere bacterium that represents a novel family in the class Alphaproteobacteria.</title>
        <authorList>
            <person name="Vandamme P."/>
            <person name="Peeters C."/>
            <person name="Hettiarachchi A."/>
            <person name="Cnockaert M."/>
            <person name="Carlier A."/>
        </authorList>
    </citation>
    <scope>NUCLEOTIDE SEQUENCE</scope>
    <source>
        <strain evidence="4">LMG 31809</strain>
    </source>
</reference>
<dbReference type="InterPro" id="IPR011006">
    <property type="entry name" value="CheY-like_superfamily"/>
</dbReference>
<gene>
    <name evidence="4" type="ORF">NYP16_01320</name>
</gene>
<evidence type="ECO:0000313" key="4">
    <source>
        <dbReference type="EMBL" id="MDA5192599.1"/>
    </source>
</evidence>
<reference evidence="4" key="1">
    <citation type="submission" date="2022-08" db="EMBL/GenBank/DDBJ databases">
        <authorList>
            <person name="Vandamme P."/>
            <person name="Hettiarachchi A."/>
            <person name="Peeters C."/>
            <person name="Cnockaert M."/>
            <person name="Carlier A."/>
        </authorList>
    </citation>
    <scope>NUCLEOTIDE SEQUENCE</scope>
    <source>
        <strain evidence="4">LMG 31809</strain>
    </source>
</reference>
<dbReference type="AlphaFoldDB" id="A0A9X3TVQ4"/>
<protein>
    <submittedName>
        <fullName evidence="4">Response regulator</fullName>
    </submittedName>
</protein>
<dbReference type="InterPro" id="IPR001789">
    <property type="entry name" value="Sig_transdc_resp-reg_receiver"/>
</dbReference>
<sequence>MARILIAEDEEPVRIFVSRALEHFGHSVRAVADGGAALQALHDESFDLLLTDIVMPVMDGIALALKASSEWPGMPVVLMTGYAAEKQRAHNLEELVHDVVSKPFSLDEIGQIIQAALDARDAD</sequence>
<evidence type="ECO:0000259" key="3">
    <source>
        <dbReference type="PROSITE" id="PS50110"/>
    </source>
</evidence>
<evidence type="ECO:0000256" key="2">
    <source>
        <dbReference type="PROSITE-ProRule" id="PRU00169"/>
    </source>
</evidence>
<dbReference type="InterPro" id="IPR050595">
    <property type="entry name" value="Bact_response_regulator"/>
</dbReference>
<organism evidence="4 5">
    <name type="scientific">Govanella unica</name>
    <dbReference type="NCBI Taxonomy" id="2975056"/>
    <lineage>
        <taxon>Bacteria</taxon>
        <taxon>Pseudomonadati</taxon>
        <taxon>Pseudomonadota</taxon>
        <taxon>Alphaproteobacteria</taxon>
        <taxon>Emcibacterales</taxon>
        <taxon>Govanellaceae</taxon>
        <taxon>Govanella</taxon>
    </lineage>
</organism>
<dbReference type="SMART" id="SM00448">
    <property type="entry name" value="REC"/>
    <property type="match status" value="1"/>
</dbReference>
<comment type="caution">
    <text evidence="4">The sequence shown here is derived from an EMBL/GenBank/DDBJ whole genome shotgun (WGS) entry which is preliminary data.</text>
</comment>
<dbReference type="CDD" id="cd17546">
    <property type="entry name" value="REC_hyHK_CKI1_RcsC-like"/>
    <property type="match status" value="1"/>
</dbReference>